<accession>D5V2M6</accession>
<dbReference type="OrthoDB" id="9781543at2"/>
<evidence type="ECO:0000313" key="7">
    <source>
        <dbReference type="EMBL" id="ADG92458.1"/>
    </source>
</evidence>
<feature type="domain" description="Thioredoxin" evidence="6">
    <location>
        <begin position="18"/>
        <end position="166"/>
    </location>
</feature>
<keyword evidence="3" id="KW-0560">Oxidoreductase</keyword>
<gene>
    <name evidence="7" type="ordered locus">Arnit_0794</name>
</gene>
<dbReference type="InterPro" id="IPR054826">
    <property type="entry name" value="Perox_SUH"/>
</dbReference>
<keyword evidence="8" id="KW-1185">Reference proteome</keyword>
<dbReference type="PANTHER" id="PTHR43110">
    <property type="entry name" value="THIOL PEROXIDASE"/>
    <property type="match status" value="1"/>
</dbReference>
<dbReference type="Pfam" id="PF08534">
    <property type="entry name" value="Redoxin"/>
    <property type="match status" value="1"/>
</dbReference>
<keyword evidence="2" id="KW-0049">Antioxidant</keyword>
<dbReference type="InterPro" id="IPR013766">
    <property type="entry name" value="Thioredoxin_domain"/>
</dbReference>
<dbReference type="eggNOG" id="COG2077">
    <property type="taxonomic scope" value="Bacteria"/>
</dbReference>
<name>D5V2M6_ARCNC</name>
<evidence type="ECO:0000256" key="2">
    <source>
        <dbReference type="ARBA" id="ARBA00022862"/>
    </source>
</evidence>
<sequence>MATTKLQGNIINLLGNEVNVGDKAPVVNVVGQDLKDIEVGNKAQIIIIVPSLDTPVCAAETRKFNEEAVKTEVETVVVSMDLPFAMGRFCTTEGIENLKVASDFRNKDLANAYGVLIGDGPLTGITCRAVFVIDANGIVRYKEICEDISDEPNYEAALNAVKEVTETSCCGTCH</sequence>
<proteinExistence type="predicted"/>
<evidence type="ECO:0000259" key="6">
    <source>
        <dbReference type="PROSITE" id="PS51352"/>
    </source>
</evidence>
<dbReference type="InterPro" id="IPR002065">
    <property type="entry name" value="TPX"/>
</dbReference>
<dbReference type="KEGG" id="ant:Arnit_0794"/>
<dbReference type="AlphaFoldDB" id="D5V2M6"/>
<dbReference type="NCBIfam" id="NF045827">
    <property type="entry name" value="perox_SUH"/>
    <property type="match status" value="1"/>
</dbReference>
<dbReference type="InterPro" id="IPR013740">
    <property type="entry name" value="Redoxin"/>
</dbReference>
<dbReference type="PROSITE" id="PS01265">
    <property type="entry name" value="TPX"/>
    <property type="match status" value="1"/>
</dbReference>
<evidence type="ECO:0000256" key="1">
    <source>
        <dbReference type="ARBA" id="ARBA00022559"/>
    </source>
</evidence>
<dbReference type="PROSITE" id="PS51352">
    <property type="entry name" value="THIOREDOXIN_2"/>
    <property type="match status" value="1"/>
</dbReference>
<dbReference type="PANTHER" id="PTHR43110:SF1">
    <property type="entry name" value="THIOL PEROXIDASE"/>
    <property type="match status" value="1"/>
</dbReference>
<dbReference type="Proteomes" id="UP000000939">
    <property type="component" value="Chromosome"/>
</dbReference>
<evidence type="ECO:0000256" key="5">
    <source>
        <dbReference type="ARBA" id="ARBA00023284"/>
    </source>
</evidence>
<keyword evidence="5" id="KW-0676">Redox-active center</keyword>
<dbReference type="InterPro" id="IPR018219">
    <property type="entry name" value="Tpx_CS"/>
</dbReference>
<dbReference type="InterPro" id="IPR036249">
    <property type="entry name" value="Thioredoxin-like_sf"/>
</dbReference>
<dbReference type="CDD" id="cd03014">
    <property type="entry name" value="PRX_Atyp2cys"/>
    <property type="match status" value="1"/>
</dbReference>
<evidence type="ECO:0000256" key="3">
    <source>
        <dbReference type="ARBA" id="ARBA00023002"/>
    </source>
</evidence>
<organism evidence="7 8">
    <name type="scientific">Arcobacter nitrofigilis (strain ATCC 33309 / DSM 7299 / CCUG 15893 / LMG 7604 / NCTC 12251 / CI)</name>
    <name type="common">Campylobacter nitrofigilis</name>
    <dbReference type="NCBI Taxonomy" id="572480"/>
    <lineage>
        <taxon>Bacteria</taxon>
        <taxon>Pseudomonadati</taxon>
        <taxon>Campylobacterota</taxon>
        <taxon>Epsilonproteobacteria</taxon>
        <taxon>Campylobacterales</taxon>
        <taxon>Arcobacteraceae</taxon>
        <taxon>Arcobacter</taxon>
    </lineage>
</organism>
<evidence type="ECO:0000313" key="8">
    <source>
        <dbReference type="Proteomes" id="UP000000939"/>
    </source>
</evidence>
<reference evidence="7 8" key="1">
    <citation type="journal article" date="2010" name="Stand. Genomic Sci.">
        <title>Complete genome sequence of Arcobacter nitrofigilis type strain (CI).</title>
        <authorList>
            <person name="Pati A."/>
            <person name="Gronow S."/>
            <person name="Lapidus A."/>
            <person name="Copeland A."/>
            <person name="Glavina Del Rio T."/>
            <person name="Nolan M."/>
            <person name="Lucas S."/>
            <person name="Tice H."/>
            <person name="Cheng J.F."/>
            <person name="Han C."/>
            <person name="Chertkov O."/>
            <person name="Bruce D."/>
            <person name="Tapia R."/>
            <person name="Goodwin L."/>
            <person name="Pitluck S."/>
            <person name="Liolios K."/>
            <person name="Ivanova N."/>
            <person name="Mavromatis K."/>
            <person name="Chen A."/>
            <person name="Palaniappan K."/>
            <person name="Land M."/>
            <person name="Hauser L."/>
            <person name="Chang Y.J."/>
            <person name="Jeffries C.D."/>
            <person name="Detter J.C."/>
            <person name="Rohde M."/>
            <person name="Goker M."/>
            <person name="Bristow J."/>
            <person name="Eisen J.A."/>
            <person name="Markowitz V."/>
            <person name="Hugenholtz P."/>
            <person name="Klenk H.P."/>
            <person name="Kyrpides N.C."/>
        </authorList>
    </citation>
    <scope>NUCLEOTIDE SEQUENCE [LARGE SCALE GENOMIC DNA]</scope>
    <source>
        <strain evidence="8">ATCC 33309 / DSM 7299 / CCUG 15893 / LMG 7604 / NCTC 12251 / CI</strain>
    </source>
</reference>
<dbReference type="SUPFAM" id="SSF52833">
    <property type="entry name" value="Thioredoxin-like"/>
    <property type="match status" value="1"/>
</dbReference>
<dbReference type="RefSeq" id="WP_013134603.1">
    <property type="nucleotide sequence ID" value="NC_014166.1"/>
</dbReference>
<dbReference type="GO" id="GO:0008379">
    <property type="term" value="F:thioredoxin peroxidase activity"/>
    <property type="evidence" value="ECO:0007669"/>
    <property type="project" value="InterPro"/>
</dbReference>
<dbReference type="HOGENOM" id="CLU_042529_12_2_7"/>
<dbReference type="Gene3D" id="3.40.30.10">
    <property type="entry name" value="Glutaredoxin"/>
    <property type="match status" value="1"/>
</dbReference>
<protein>
    <submittedName>
        <fullName evidence="7">Redoxin domain protein</fullName>
    </submittedName>
</protein>
<dbReference type="EMBL" id="CP001999">
    <property type="protein sequence ID" value="ADG92458.1"/>
    <property type="molecule type" value="Genomic_DNA"/>
</dbReference>
<dbReference type="InterPro" id="IPR050455">
    <property type="entry name" value="Tpx_Peroxidase_subfamily"/>
</dbReference>
<keyword evidence="1" id="KW-0575">Peroxidase</keyword>
<dbReference type="NCBIfam" id="NF001808">
    <property type="entry name" value="PRK00522.1"/>
    <property type="match status" value="1"/>
</dbReference>
<evidence type="ECO:0000256" key="4">
    <source>
        <dbReference type="ARBA" id="ARBA00023157"/>
    </source>
</evidence>
<keyword evidence="4" id="KW-1015">Disulfide bond</keyword>
<dbReference type="STRING" id="572480.Arnit_0794"/>